<protein>
    <submittedName>
        <fullName evidence="1">Uncharacterized protein</fullName>
    </submittedName>
</protein>
<keyword evidence="2" id="KW-1185">Reference proteome</keyword>
<evidence type="ECO:0000313" key="2">
    <source>
        <dbReference type="Proteomes" id="UP000018419"/>
    </source>
</evidence>
<accession>A0ABM9YQL9</accession>
<name>A0ABM9YQL9_ACIRA</name>
<sequence>MNQLNVAEQVVDSKYVFIEQKGIFITGDVVVFASRIAMEGLQTVKAQQSSHYYRLEGEQIVHEQDIRPATLAELKAKCRLAEPVALFVTEAP</sequence>
<proteinExistence type="predicted"/>
<evidence type="ECO:0000313" key="1">
    <source>
        <dbReference type="EMBL" id="EET83461.1"/>
    </source>
</evidence>
<organism evidence="1 2">
    <name type="scientific">Acinetobacter radioresistens SK82</name>
    <dbReference type="NCBI Taxonomy" id="596318"/>
    <lineage>
        <taxon>Bacteria</taxon>
        <taxon>Pseudomonadati</taxon>
        <taxon>Pseudomonadota</taxon>
        <taxon>Gammaproteobacteria</taxon>
        <taxon>Moraxellales</taxon>
        <taxon>Moraxellaceae</taxon>
        <taxon>Acinetobacter</taxon>
    </lineage>
</organism>
<dbReference type="Proteomes" id="UP000018419">
    <property type="component" value="Unassembled WGS sequence"/>
</dbReference>
<reference evidence="1 2" key="1">
    <citation type="submission" date="2009-07" db="EMBL/GenBank/DDBJ databases">
        <authorList>
            <person name="Madupu R."/>
            <person name="Durkin A.S."/>
            <person name="Torralba M."/>
            <person name="Methe B."/>
            <person name="Sutton G.G."/>
            <person name="Strausberg R.L."/>
            <person name="Nelson K.E."/>
        </authorList>
    </citation>
    <scope>NUCLEOTIDE SEQUENCE [LARGE SCALE GENOMIC DNA]</scope>
    <source>
        <strain evidence="1 2">SK82</strain>
    </source>
</reference>
<gene>
    <name evidence="1" type="ORF">ACIRA0001_2636</name>
</gene>
<dbReference type="EMBL" id="ACVR01000016">
    <property type="protein sequence ID" value="EET83461.1"/>
    <property type="molecule type" value="Genomic_DNA"/>
</dbReference>
<dbReference type="RefSeq" id="WP_005019466.1">
    <property type="nucleotide sequence ID" value="NZ_ACVR01000016.1"/>
</dbReference>
<comment type="caution">
    <text evidence="1">The sequence shown here is derived from an EMBL/GenBank/DDBJ whole genome shotgun (WGS) entry which is preliminary data.</text>
</comment>